<evidence type="ECO:0000313" key="4">
    <source>
        <dbReference type="Proteomes" id="UP000007800"/>
    </source>
</evidence>
<accession>C5K929</accession>
<feature type="domain" description="MULE transposase" evidence="2">
    <location>
        <begin position="316"/>
        <end position="415"/>
    </location>
</feature>
<sequence length="494" mass="56724">MALSIMEKKPLFPKPLLLKPLLLKLLLLKPLLLKPLLLKPLLLKPLLLKLLLLKPLLLKPLLLKPLLLKPLLLKPLLLKPLLLKPLLLKLLLLKPLLLKPFLLKPLLLHKVLHGDIPIPEGWISSTNKNKPSIWINKQQYRFKKGLEDSKSRYECCSKKCYASFTVQERNGRLYFTRRPSEHGAECDREPDERRETQTRQRRRIQAEVANNGRTDGLVEGIIADGGLANTTLRDQRNLEQVAYRAARAQGQPAVLRSLDLDRAGYYQDFVSLVQRDVDKCRGNDQRLLLHADAGRPMIIWAADRNLNALNGSSGLIFDATFAVAPKGWQQLWVILIEKQGYYIPAVFILMARKTQEEYERALLKLRDVLTGKGLFQIISTLYIITDYELGMRQAILRVWEIDPERLRGCLFHLSKSWIRAYQSEGLASEYWASENVRTPTGRWLRSVIGLPCLSVEECKLAWADMKERKPQGEKIAKLVLYLDSHYMTDTSTFP</sequence>
<feature type="non-terminal residue" evidence="3">
    <location>
        <position position="494"/>
    </location>
</feature>
<organism evidence="4">
    <name type="scientific">Perkinsus marinus (strain ATCC 50983 / TXsc)</name>
    <dbReference type="NCBI Taxonomy" id="423536"/>
    <lineage>
        <taxon>Eukaryota</taxon>
        <taxon>Sar</taxon>
        <taxon>Alveolata</taxon>
        <taxon>Perkinsozoa</taxon>
        <taxon>Perkinsea</taxon>
        <taxon>Perkinsida</taxon>
        <taxon>Perkinsidae</taxon>
        <taxon>Perkinsus</taxon>
    </lineage>
</organism>
<evidence type="ECO:0000259" key="2">
    <source>
        <dbReference type="Pfam" id="PF10551"/>
    </source>
</evidence>
<feature type="compositionally biased region" description="Basic and acidic residues" evidence="1">
    <location>
        <begin position="181"/>
        <end position="198"/>
    </location>
</feature>
<dbReference type="GeneID" id="9049594"/>
<dbReference type="OrthoDB" id="90756at2759"/>
<dbReference type="InterPro" id="IPR018289">
    <property type="entry name" value="MULE_transposase_dom"/>
</dbReference>
<dbReference type="AlphaFoldDB" id="C5K929"/>
<protein>
    <recommendedName>
        <fullName evidence="2">MULE transposase domain-containing protein</fullName>
    </recommendedName>
</protein>
<feature type="region of interest" description="Disordered" evidence="1">
    <location>
        <begin position="181"/>
        <end position="202"/>
    </location>
</feature>
<keyword evidence="4" id="KW-1185">Reference proteome</keyword>
<dbReference type="InParanoid" id="C5K929"/>
<evidence type="ECO:0000256" key="1">
    <source>
        <dbReference type="SAM" id="MobiDB-lite"/>
    </source>
</evidence>
<dbReference type="Proteomes" id="UP000007800">
    <property type="component" value="Unassembled WGS sequence"/>
</dbReference>
<dbReference type="RefSeq" id="XP_002787218.1">
    <property type="nucleotide sequence ID" value="XM_002787172.1"/>
</dbReference>
<gene>
    <name evidence="3" type="ORF">Pmar_PMAR029199</name>
</gene>
<evidence type="ECO:0000313" key="3">
    <source>
        <dbReference type="EMBL" id="EER19014.1"/>
    </source>
</evidence>
<proteinExistence type="predicted"/>
<name>C5K929_PERM5</name>
<dbReference type="EMBL" id="GG671343">
    <property type="protein sequence ID" value="EER19014.1"/>
    <property type="molecule type" value="Genomic_DNA"/>
</dbReference>
<dbReference type="Pfam" id="PF10551">
    <property type="entry name" value="MULE"/>
    <property type="match status" value="1"/>
</dbReference>
<reference evidence="3 4" key="1">
    <citation type="submission" date="2008-07" db="EMBL/GenBank/DDBJ databases">
        <authorList>
            <person name="El-Sayed N."/>
            <person name="Caler E."/>
            <person name="Inman J."/>
            <person name="Amedeo P."/>
            <person name="Hass B."/>
            <person name="Wortman J."/>
        </authorList>
    </citation>
    <scope>NUCLEOTIDE SEQUENCE [LARGE SCALE GENOMIC DNA]</scope>
    <source>
        <strain evidence="4">ATCC 50983 / TXsc</strain>
    </source>
</reference>